<feature type="domain" description="Factor of DNA methylation 1-5/IDN2" evidence="1">
    <location>
        <begin position="3"/>
        <end position="55"/>
    </location>
</feature>
<dbReference type="InterPro" id="IPR045177">
    <property type="entry name" value="FDM1-5/IDN2"/>
</dbReference>
<dbReference type="InterPro" id="IPR005379">
    <property type="entry name" value="FDM1-5/IDN2_XH"/>
</dbReference>
<accession>A2YSD3</accession>
<sequence length="84" mass="9667">MPIWHPFKIVTRGGTTEQIINEDDEKLVGLKEQLGYEVDKAVTTALLEINEYNAIMVMNYILLEYQLICLTLLDTIPFSLKCFT</sequence>
<dbReference type="Pfam" id="PF03469">
    <property type="entry name" value="XH"/>
    <property type="match status" value="1"/>
</dbReference>
<dbReference type="PANTHER" id="PTHR21596">
    <property type="entry name" value="RIBONUCLEASE P SUBUNIT P38"/>
    <property type="match status" value="1"/>
</dbReference>
<dbReference type="Proteomes" id="UP000007015">
    <property type="component" value="Chromosome 8"/>
</dbReference>
<proteinExistence type="predicted"/>
<dbReference type="PANTHER" id="PTHR21596:SF84">
    <property type="entry name" value="OS02G0293300 PROTEIN"/>
    <property type="match status" value="1"/>
</dbReference>
<protein>
    <recommendedName>
        <fullName evidence="1">Factor of DNA methylation 1-5/IDN2 domain-containing protein</fullName>
    </recommendedName>
</protein>
<evidence type="ECO:0000313" key="3">
    <source>
        <dbReference type="Proteomes" id="UP000007015"/>
    </source>
</evidence>
<evidence type="ECO:0000259" key="1">
    <source>
        <dbReference type="Pfam" id="PF03469"/>
    </source>
</evidence>
<name>A2YSD3_ORYSI</name>
<gene>
    <name evidence="2" type="ORF">OsI_28240</name>
</gene>
<dbReference type="EMBL" id="CM000133">
    <property type="protein sequence ID" value="EAZ05994.1"/>
    <property type="molecule type" value="Genomic_DNA"/>
</dbReference>
<organism evidence="2 3">
    <name type="scientific">Oryza sativa subsp. indica</name>
    <name type="common">Rice</name>
    <dbReference type="NCBI Taxonomy" id="39946"/>
    <lineage>
        <taxon>Eukaryota</taxon>
        <taxon>Viridiplantae</taxon>
        <taxon>Streptophyta</taxon>
        <taxon>Embryophyta</taxon>
        <taxon>Tracheophyta</taxon>
        <taxon>Spermatophyta</taxon>
        <taxon>Magnoliopsida</taxon>
        <taxon>Liliopsida</taxon>
        <taxon>Poales</taxon>
        <taxon>Poaceae</taxon>
        <taxon>BOP clade</taxon>
        <taxon>Oryzoideae</taxon>
        <taxon>Oryzeae</taxon>
        <taxon>Oryzinae</taxon>
        <taxon>Oryza</taxon>
        <taxon>Oryza sativa</taxon>
    </lineage>
</organism>
<dbReference type="Gramene" id="BGIOSGA028192-TA">
    <property type="protein sequence ID" value="BGIOSGA028192-PA"/>
    <property type="gene ID" value="BGIOSGA028192"/>
</dbReference>
<dbReference type="GO" id="GO:0080188">
    <property type="term" value="P:gene silencing by siRNA-directed DNA methylation"/>
    <property type="evidence" value="ECO:0007669"/>
    <property type="project" value="InterPro"/>
</dbReference>
<evidence type="ECO:0000313" key="2">
    <source>
        <dbReference type="EMBL" id="EAZ05994.1"/>
    </source>
</evidence>
<dbReference type="STRING" id="39946.A2YSD3"/>
<dbReference type="HOGENOM" id="CLU_2531500_0_0_1"/>
<keyword evidence="3" id="KW-1185">Reference proteome</keyword>
<reference evidence="2 3" key="1">
    <citation type="journal article" date="2005" name="PLoS Biol.">
        <title>The genomes of Oryza sativa: a history of duplications.</title>
        <authorList>
            <person name="Yu J."/>
            <person name="Wang J."/>
            <person name="Lin W."/>
            <person name="Li S."/>
            <person name="Li H."/>
            <person name="Zhou J."/>
            <person name="Ni P."/>
            <person name="Dong W."/>
            <person name="Hu S."/>
            <person name="Zeng C."/>
            <person name="Zhang J."/>
            <person name="Zhang Y."/>
            <person name="Li R."/>
            <person name="Xu Z."/>
            <person name="Li S."/>
            <person name="Li X."/>
            <person name="Zheng H."/>
            <person name="Cong L."/>
            <person name="Lin L."/>
            <person name="Yin J."/>
            <person name="Geng J."/>
            <person name="Li G."/>
            <person name="Shi J."/>
            <person name="Liu J."/>
            <person name="Lv H."/>
            <person name="Li J."/>
            <person name="Wang J."/>
            <person name="Deng Y."/>
            <person name="Ran L."/>
            <person name="Shi X."/>
            <person name="Wang X."/>
            <person name="Wu Q."/>
            <person name="Li C."/>
            <person name="Ren X."/>
            <person name="Wang J."/>
            <person name="Wang X."/>
            <person name="Li D."/>
            <person name="Liu D."/>
            <person name="Zhang X."/>
            <person name="Ji Z."/>
            <person name="Zhao W."/>
            <person name="Sun Y."/>
            <person name="Zhang Z."/>
            <person name="Bao J."/>
            <person name="Han Y."/>
            <person name="Dong L."/>
            <person name="Ji J."/>
            <person name="Chen P."/>
            <person name="Wu S."/>
            <person name="Liu J."/>
            <person name="Xiao Y."/>
            <person name="Bu D."/>
            <person name="Tan J."/>
            <person name="Yang L."/>
            <person name="Ye C."/>
            <person name="Zhang J."/>
            <person name="Xu J."/>
            <person name="Zhou Y."/>
            <person name="Yu Y."/>
            <person name="Zhang B."/>
            <person name="Zhuang S."/>
            <person name="Wei H."/>
            <person name="Liu B."/>
            <person name="Lei M."/>
            <person name="Yu H."/>
            <person name="Li Y."/>
            <person name="Xu H."/>
            <person name="Wei S."/>
            <person name="He X."/>
            <person name="Fang L."/>
            <person name="Zhang Z."/>
            <person name="Zhang Y."/>
            <person name="Huang X."/>
            <person name="Su Z."/>
            <person name="Tong W."/>
            <person name="Li J."/>
            <person name="Tong Z."/>
            <person name="Li S."/>
            <person name="Ye J."/>
            <person name="Wang L."/>
            <person name="Fang L."/>
            <person name="Lei T."/>
            <person name="Chen C."/>
            <person name="Chen H."/>
            <person name="Xu Z."/>
            <person name="Li H."/>
            <person name="Huang H."/>
            <person name="Zhang F."/>
            <person name="Xu H."/>
            <person name="Li N."/>
            <person name="Zhao C."/>
            <person name="Li S."/>
            <person name="Dong L."/>
            <person name="Huang Y."/>
            <person name="Li L."/>
            <person name="Xi Y."/>
            <person name="Qi Q."/>
            <person name="Li W."/>
            <person name="Zhang B."/>
            <person name="Hu W."/>
            <person name="Zhang Y."/>
            <person name="Tian X."/>
            <person name="Jiao Y."/>
            <person name="Liang X."/>
            <person name="Jin J."/>
            <person name="Gao L."/>
            <person name="Zheng W."/>
            <person name="Hao B."/>
            <person name="Liu S."/>
            <person name="Wang W."/>
            <person name="Yuan L."/>
            <person name="Cao M."/>
            <person name="McDermott J."/>
            <person name="Samudrala R."/>
            <person name="Wang J."/>
            <person name="Wong G.K."/>
            <person name="Yang H."/>
        </authorList>
    </citation>
    <scope>NUCLEOTIDE SEQUENCE [LARGE SCALE GENOMIC DNA]</scope>
    <source>
        <strain evidence="3">cv. 93-11</strain>
    </source>
</reference>
<dbReference type="AlphaFoldDB" id="A2YSD3"/>